<feature type="transmembrane region" description="Helical" evidence="9">
    <location>
        <begin position="387"/>
        <end position="408"/>
    </location>
</feature>
<accession>A0A9P7S3H3</accession>
<feature type="transmembrane region" description="Helical" evidence="9">
    <location>
        <begin position="94"/>
        <end position="114"/>
    </location>
</feature>
<feature type="transmembrane region" description="Helical" evidence="9">
    <location>
        <begin position="420"/>
        <end position="442"/>
    </location>
</feature>
<keyword evidence="3 8" id="KW-0813">Transport</keyword>
<gene>
    <name evidence="10" type="ORF">E1B28_007492</name>
</gene>
<dbReference type="Pfam" id="PF02133">
    <property type="entry name" value="Transp_cyt_pur"/>
    <property type="match status" value="1"/>
</dbReference>
<sequence length="526" mass="57448">MSNHRFPPATGHHSQHIGRGMSQAILPNQEVDLKEFTAISRASGEDSDVLDENDLDRRTNANALTKLLTTWGVESRGIHPVPEHKRTDTQYHKIFFIWFACNLNALSFSAGTLGPLVFGLGVKTSCLVILFFTFLCSLPPAYLATWGPRLGLRQMVQARYSFGYFGVIVPCILNLVNMVGFCILNCILGGQTLASVADGNFSWSVGIVIIAMISLLVSFCGYNVLNWYERLAWFPVLVVYLVALGVGGKHLYDVPPTQPVTPAGILSFASVVAGFVITYSPLASDFTSYYRPDAPSWRIFSYTFFGLSIPIITVQCLGATAAATAPYVPSWEAHSGTAGDLVLAMLGPVGNFGKFLTVILALSVTANIATTFYSISLNIQVFVPKLLVVPRYIFSIVATAIVLPVAIAGSHRFYDTLTNFLSLIGYWASAYVVIVLLEHILFRRCDFSKYDLKVWNVPQLLPSGVAAIAAGVLSLALVIPCMDQIWFVGPIAERGAGDIGFEVAFALTGLLYIPFRAFEIRIRGRL</sequence>
<name>A0A9P7S3H3_9AGAR</name>
<comment type="similarity">
    <text evidence="2 8">Belongs to the purine-cytosine permease (2.A.39) family.</text>
</comment>
<evidence type="ECO:0000256" key="2">
    <source>
        <dbReference type="ARBA" id="ARBA00008974"/>
    </source>
</evidence>
<feature type="transmembrane region" description="Helical" evidence="9">
    <location>
        <begin position="299"/>
        <end position="323"/>
    </location>
</feature>
<keyword evidence="7 8" id="KW-0472">Membrane</keyword>
<dbReference type="Gene3D" id="1.10.4160.10">
    <property type="entry name" value="Hydantoin permease"/>
    <property type="match status" value="1"/>
</dbReference>
<organism evidence="10 11">
    <name type="scientific">Marasmius oreades</name>
    <name type="common">fairy-ring Marasmius</name>
    <dbReference type="NCBI Taxonomy" id="181124"/>
    <lineage>
        <taxon>Eukaryota</taxon>
        <taxon>Fungi</taxon>
        <taxon>Dikarya</taxon>
        <taxon>Basidiomycota</taxon>
        <taxon>Agaricomycotina</taxon>
        <taxon>Agaricomycetes</taxon>
        <taxon>Agaricomycetidae</taxon>
        <taxon>Agaricales</taxon>
        <taxon>Marasmiineae</taxon>
        <taxon>Marasmiaceae</taxon>
        <taxon>Marasmius</taxon>
    </lineage>
</organism>
<evidence type="ECO:0000256" key="7">
    <source>
        <dbReference type="ARBA" id="ARBA00023136"/>
    </source>
</evidence>
<evidence type="ECO:0000256" key="9">
    <source>
        <dbReference type="SAM" id="Phobius"/>
    </source>
</evidence>
<keyword evidence="5 9" id="KW-0812">Transmembrane</keyword>
<keyword evidence="11" id="KW-1185">Reference proteome</keyword>
<evidence type="ECO:0000256" key="4">
    <source>
        <dbReference type="ARBA" id="ARBA00022553"/>
    </source>
</evidence>
<dbReference type="KEGG" id="more:E1B28_007492"/>
<dbReference type="FunFam" id="1.10.4160.10:FF:000002">
    <property type="entry name" value="Purine-cytosine permease fcyB"/>
    <property type="match status" value="1"/>
</dbReference>
<keyword evidence="6 9" id="KW-1133">Transmembrane helix</keyword>
<dbReference type="InterPro" id="IPR026030">
    <property type="entry name" value="Pur-cyt_permease_Fcy2/21/22"/>
</dbReference>
<dbReference type="PIRSF" id="PIRSF002744">
    <property type="entry name" value="Pur-cyt_permease"/>
    <property type="match status" value="1"/>
</dbReference>
<feature type="transmembrane region" description="Helical" evidence="9">
    <location>
        <begin position="260"/>
        <end position="279"/>
    </location>
</feature>
<dbReference type="AlphaFoldDB" id="A0A9P7S3H3"/>
<evidence type="ECO:0000313" key="10">
    <source>
        <dbReference type="EMBL" id="KAG7093853.1"/>
    </source>
</evidence>
<comment type="caution">
    <text evidence="10">The sequence shown here is derived from an EMBL/GenBank/DDBJ whole genome shotgun (WGS) entry which is preliminary data.</text>
</comment>
<protein>
    <recommendedName>
        <fullName evidence="12">NCS cytosine-purine permease</fullName>
    </recommendedName>
</protein>
<dbReference type="PANTHER" id="PTHR31806:SF5">
    <property type="entry name" value="PURINE-CYTOSINE PERMEASE FCY21"/>
    <property type="match status" value="1"/>
</dbReference>
<evidence type="ECO:0000256" key="8">
    <source>
        <dbReference type="PIRNR" id="PIRNR002744"/>
    </source>
</evidence>
<comment type="subcellular location">
    <subcellularLocation>
        <location evidence="1">Membrane</location>
        <topology evidence="1">Multi-pass membrane protein</topology>
    </subcellularLocation>
</comment>
<dbReference type="GO" id="GO:0015851">
    <property type="term" value="P:nucleobase transport"/>
    <property type="evidence" value="ECO:0007669"/>
    <property type="project" value="UniProtKB-ARBA"/>
</dbReference>
<keyword evidence="4" id="KW-0597">Phosphoprotein</keyword>
<evidence type="ECO:0000256" key="3">
    <source>
        <dbReference type="ARBA" id="ARBA00022448"/>
    </source>
</evidence>
<evidence type="ECO:0000256" key="6">
    <source>
        <dbReference type="ARBA" id="ARBA00022989"/>
    </source>
</evidence>
<feature type="transmembrane region" description="Helical" evidence="9">
    <location>
        <begin position="499"/>
        <end position="518"/>
    </location>
</feature>
<evidence type="ECO:0008006" key="12">
    <source>
        <dbReference type="Google" id="ProtNLM"/>
    </source>
</evidence>
<evidence type="ECO:0000256" key="1">
    <source>
        <dbReference type="ARBA" id="ARBA00004141"/>
    </source>
</evidence>
<feature type="transmembrane region" description="Helical" evidence="9">
    <location>
        <begin position="231"/>
        <end position="248"/>
    </location>
</feature>
<evidence type="ECO:0000256" key="5">
    <source>
        <dbReference type="ARBA" id="ARBA00022692"/>
    </source>
</evidence>
<dbReference type="InterPro" id="IPR001248">
    <property type="entry name" value="Pur-cyt_permease"/>
</dbReference>
<dbReference type="RefSeq" id="XP_043010323.1">
    <property type="nucleotide sequence ID" value="XM_043152237.1"/>
</dbReference>
<feature type="transmembrane region" description="Helical" evidence="9">
    <location>
        <begin position="454"/>
        <end position="479"/>
    </location>
</feature>
<dbReference type="GO" id="GO:0005886">
    <property type="term" value="C:plasma membrane"/>
    <property type="evidence" value="ECO:0007669"/>
    <property type="project" value="TreeGrafter"/>
</dbReference>
<dbReference type="GO" id="GO:0022857">
    <property type="term" value="F:transmembrane transporter activity"/>
    <property type="evidence" value="ECO:0007669"/>
    <property type="project" value="InterPro"/>
</dbReference>
<feature type="transmembrane region" description="Helical" evidence="9">
    <location>
        <begin position="164"/>
        <end position="190"/>
    </location>
</feature>
<dbReference type="GeneID" id="66076568"/>
<dbReference type="PANTHER" id="PTHR31806">
    <property type="entry name" value="PURINE-CYTOSINE PERMEASE FCY2-RELATED"/>
    <property type="match status" value="1"/>
</dbReference>
<evidence type="ECO:0000313" key="11">
    <source>
        <dbReference type="Proteomes" id="UP001049176"/>
    </source>
</evidence>
<reference evidence="10" key="1">
    <citation type="journal article" date="2021" name="Genome Biol. Evol.">
        <title>The assembled and annotated genome of the fairy-ring fungus Marasmius oreades.</title>
        <authorList>
            <person name="Hiltunen M."/>
            <person name="Ament-Velasquez S.L."/>
            <person name="Johannesson H."/>
        </authorList>
    </citation>
    <scope>NUCLEOTIDE SEQUENCE</scope>
    <source>
        <strain evidence="10">03SP1</strain>
    </source>
</reference>
<feature type="transmembrane region" description="Helical" evidence="9">
    <location>
        <begin position="120"/>
        <end position="143"/>
    </location>
</feature>
<proteinExistence type="inferred from homology"/>
<dbReference type="Proteomes" id="UP001049176">
    <property type="component" value="Chromosome 4"/>
</dbReference>
<dbReference type="EMBL" id="CM032184">
    <property type="protein sequence ID" value="KAG7093853.1"/>
    <property type="molecule type" value="Genomic_DNA"/>
</dbReference>
<dbReference type="OrthoDB" id="2116389at2759"/>
<feature type="transmembrane region" description="Helical" evidence="9">
    <location>
        <begin position="355"/>
        <end position="375"/>
    </location>
</feature>
<feature type="transmembrane region" description="Helical" evidence="9">
    <location>
        <begin position="202"/>
        <end position="224"/>
    </location>
</feature>